<reference evidence="2" key="1">
    <citation type="submission" date="2016-01" db="EMBL/GenBank/DDBJ databases">
        <authorList>
            <person name="Peeters C."/>
        </authorList>
    </citation>
    <scope>NUCLEOTIDE SEQUENCE</scope>
    <source>
        <strain evidence="2">LMG 29320</strain>
    </source>
</reference>
<name>A0A157ZVR8_9BURK</name>
<feature type="signal peptide" evidence="1">
    <location>
        <begin position="1"/>
        <end position="21"/>
    </location>
</feature>
<evidence type="ECO:0000256" key="1">
    <source>
        <dbReference type="SAM" id="SignalP"/>
    </source>
</evidence>
<dbReference type="RefSeq" id="WP_061133416.1">
    <property type="nucleotide sequence ID" value="NZ_FCNX02000002.1"/>
</dbReference>
<evidence type="ECO:0000313" key="3">
    <source>
        <dbReference type="Proteomes" id="UP000054903"/>
    </source>
</evidence>
<dbReference type="AlphaFoldDB" id="A0A157ZVR8"/>
<sequence>MKVIQSLIAAAVVALPVLSFAQSSQPITRAEVRAELVELQKAGYNPASDQTQYPQNIQAAEARVQAAKGLTAYGAPASGGVASGTRSASASADTDVIGLGPVFAKP</sequence>
<dbReference type="Proteomes" id="UP000054903">
    <property type="component" value="Unassembled WGS sequence"/>
</dbReference>
<dbReference type="OrthoDB" id="9035454at2"/>
<feature type="chain" id="PRO_5007619795" evidence="1">
    <location>
        <begin position="22"/>
        <end position="106"/>
    </location>
</feature>
<organism evidence="2 3">
    <name type="scientific">Caballeronia fortuita</name>
    <dbReference type="NCBI Taxonomy" id="1777138"/>
    <lineage>
        <taxon>Bacteria</taxon>
        <taxon>Pseudomonadati</taxon>
        <taxon>Pseudomonadota</taxon>
        <taxon>Betaproteobacteria</taxon>
        <taxon>Burkholderiales</taxon>
        <taxon>Burkholderiaceae</taxon>
        <taxon>Caballeronia</taxon>
    </lineage>
</organism>
<keyword evidence="3" id="KW-1185">Reference proteome</keyword>
<comment type="caution">
    <text evidence="2">The sequence shown here is derived from an EMBL/GenBank/DDBJ whole genome shotgun (WGS) entry which is preliminary data.</text>
</comment>
<dbReference type="STRING" id="1777138.AWB77_01148"/>
<dbReference type="InterPro" id="IPR025421">
    <property type="entry name" value="DUF4148"/>
</dbReference>
<keyword evidence="1" id="KW-0732">Signal</keyword>
<protein>
    <submittedName>
        <fullName evidence="2">Membrane protein</fullName>
    </submittedName>
</protein>
<evidence type="ECO:0000313" key="2">
    <source>
        <dbReference type="EMBL" id="SAK49595.1"/>
    </source>
</evidence>
<accession>A0A157ZVR8</accession>
<dbReference type="Pfam" id="PF13663">
    <property type="entry name" value="DUF4148"/>
    <property type="match status" value="1"/>
</dbReference>
<gene>
    <name evidence="2" type="ORF">AWB77_01148</name>
</gene>
<dbReference type="EMBL" id="FCNX02000002">
    <property type="protein sequence ID" value="SAK49595.1"/>
    <property type="molecule type" value="Genomic_DNA"/>
</dbReference>
<proteinExistence type="predicted"/>